<dbReference type="Pfam" id="PF02518">
    <property type="entry name" value="HATPase_c"/>
    <property type="match status" value="1"/>
</dbReference>
<dbReference type="InterPro" id="IPR013587">
    <property type="entry name" value="Nitrate/nitrite_sensing"/>
</dbReference>
<dbReference type="Pfam" id="PF08376">
    <property type="entry name" value="NIT"/>
    <property type="match status" value="1"/>
</dbReference>
<dbReference type="InterPro" id="IPR005467">
    <property type="entry name" value="His_kinase_dom"/>
</dbReference>
<dbReference type="PROSITE" id="PS50109">
    <property type="entry name" value="HIS_KIN"/>
    <property type="match status" value="1"/>
</dbReference>
<accession>A0ABV8G5U4</accession>
<dbReference type="InterPro" id="IPR050428">
    <property type="entry name" value="TCS_sensor_his_kinase"/>
</dbReference>
<gene>
    <name evidence="10" type="ORF">ACFOY2_13280</name>
</gene>
<sequence length="628" mass="69691">MGRSRTIRMKIIGLLLVPLTSMVVLWGVITAVTATESLDLRQYKTVWTNLRLPAYKLINEIQRERLVSARLLRHTADKAAVDTQRIRTDAAREAFRKLSNDSKDRSEEIRTQVDAVYTQLDRLDAIRGEIDADLSNRLHTVESYSAVVDTLFDLHKRVAIIDDIPIYEQSRVVIDMGYAKELLTREQAIALGPTTPAERRLFTQLAGNRRFLVDQALSELDSSLRDTQVSLIASPEYQRMRLMEDQVIAGAAPQGWLNTTEGLAKSFHEAQMQASTMLNARAAPVADQVLNRAFLLAGTGLALVVLSIAFSLRMGDRLSKELGSLRLAALEVAQERLPHVVAKLRKGEKVEMPELSVASTTVEIDDVGQAFSTVQQTAVEAAVGQAQLSEGVGHVFRNLARRSQALLHRQRIQLEDMQHRATDPEALDDLFRLDHLTTRMRRHAEGLIILSGATPGRGWSRPVPLLDVARAATAEVEDYRRVTVEPMSGKRLAGPVVADLIHLIAELIENATVYSPEQTPVIVRGEDAARGFVFEVEDRGNGMGPEEMDELNERLASPPEFDLADSERLGLFVVSRLAARHDIRVTLRGSPYGGTTAIVLIPEEHVADPEPEAPVQEPARPMRVVRSD</sequence>
<evidence type="ECO:0000256" key="4">
    <source>
        <dbReference type="ARBA" id="ARBA00022679"/>
    </source>
</evidence>
<keyword evidence="7" id="KW-1133">Transmembrane helix</keyword>
<dbReference type="Proteomes" id="UP001595851">
    <property type="component" value="Unassembled WGS sequence"/>
</dbReference>
<dbReference type="PANTHER" id="PTHR45436:SF5">
    <property type="entry name" value="SENSOR HISTIDINE KINASE TRCS"/>
    <property type="match status" value="1"/>
</dbReference>
<dbReference type="InterPro" id="IPR036890">
    <property type="entry name" value="HATPase_C_sf"/>
</dbReference>
<dbReference type="EC" id="2.7.13.3" evidence="2"/>
<dbReference type="Gene3D" id="3.30.565.10">
    <property type="entry name" value="Histidine kinase-like ATPase, C-terminal domain"/>
    <property type="match status" value="1"/>
</dbReference>
<reference evidence="11" key="1">
    <citation type="journal article" date="2019" name="Int. J. Syst. Evol. Microbiol.">
        <title>The Global Catalogue of Microorganisms (GCM) 10K type strain sequencing project: providing services to taxonomists for standard genome sequencing and annotation.</title>
        <authorList>
            <consortium name="The Broad Institute Genomics Platform"/>
            <consortium name="The Broad Institute Genome Sequencing Center for Infectious Disease"/>
            <person name="Wu L."/>
            <person name="Ma J."/>
        </authorList>
    </citation>
    <scope>NUCLEOTIDE SEQUENCE [LARGE SCALE GENOMIC DNA]</scope>
    <source>
        <strain evidence="11">TBRC 1276</strain>
    </source>
</reference>
<comment type="caution">
    <text evidence="10">The sequence shown here is derived from an EMBL/GenBank/DDBJ whole genome shotgun (WGS) entry which is preliminary data.</text>
</comment>
<keyword evidence="5" id="KW-0812">Transmembrane</keyword>
<evidence type="ECO:0000313" key="11">
    <source>
        <dbReference type="Proteomes" id="UP001595851"/>
    </source>
</evidence>
<evidence type="ECO:0000256" key="5">
    <source>
        <dbReference type="ARBA" id="ARBA00022692"/>
    </source>
</evidence>
<dbReference type="SUPFAM" id="SSF55874">
    <property type="entry name" value="ATPase domain of HSP90 chaperone/DNA topoisomerase II/histidine kinase"/>
    <property type="match status" value="1"/>
</dbReference>
<dbReference type="EMBL" id="JBHSBI010000005">
    <property type="protein sequence ID" value="MFC4008199.1"/>
    <property type="molecule type" value="Genomic_DNA"/>
</dbReference>
<dbReference type="RefSeq" id="WP_379528275.1">
    <property type="nucleotide sequence ID" value="NZ_JBHSBI010000005.1"/>
</dbReference>
<name>A0ABV8G5U4_9ACTN</name>
<evidence type="ECO:0000256" key="8">
    <source>
        <dbReference type="SAM" id="MobiDB-lite"/>
    </source>
</evidence>
<dbReference type="SMART" id="SM00387">
    <property type="entry name" value="HATPase_c"/>
    <property type="match status" value="1"/>
</dbReference>
<protein>
    <recommendedName>
        <fullName evidence="2">histidine kinase</fullName>
        <ecNumber evidence="2">2.7.13.3</ecNumber>
    </recommendedName>
</protein>
<keyword evidence="7" id="KW-0472">Membrane</keyword>
<organism evidence="10 11">
    <name type="scientific">Nonomuraea purpurea</name>
    <dbReference type="NCBI Taxonomy" id="1849276"/>
    <lineage>
        <taxon>Bacteria</taxon>
        <taxon>Bacillati</taxon>
        <taxon>Actinomycetota</taxon>
        <taxon>Actinomycetes</taxon>
        <taxon>Streptosporangiales</taxon>
        <taxon>Streptosporangiaceae</taxon>
        <taxon>Nonomuraea</taxon>
    </lineage>
</organism>
<feature type="domain" description="Histidine kinase" evidence="9">
    <location>
        <begin position="500"/>
        <end position="605"/>
    </location>
</feature>
<keyword evidence="6" id="KW-0418">Kinase</keyword>
<evidence type="ECO:0000256" key="2">
    <source>
        <dbReference type="ARBA" id="ARBA00012438"/>
    </source>
</evidence>
<evidence type="ECO:0000313" key="10">
    <source>
        <dbReference type="EMBL" id="MFC4008199.1"/>
    </source>
</evidence>
<keyword evidence="4" id="KW-0808">Transferase</keyword>
<keyword evidence="3" id="KW-0597">Phosphoprotein</keyword>
<dbReference type="InterPro" id="IPR003594">
    <property type="entry name" value="HATPase_dom"/>
</dbReference>
<evidence type="ECO:0000256" key="3">
    <source>
        <dbReference type="ARBA" id="ARBA00022553"/>
    </source>
</evidence>
<dbReference type="PANTHER" id="PTHR45436">
    <property type="entry name" value="SENSOR HISTIDINE KINASE YKOH"/>
    <property type="match status" value="1"/>
</dbReference>
<evidence type="ECO:0000259" key="9">
    <source>
        <dbReference type="PROSITE" id="PS50109"/>
    </source>
</evidence>
<evidence type="ECO:0000256" key="7">
    <source>
        <dbReference type="ARBA" id="ARBA00022989"/>
    </source>
</evidence>
<keyword evidence="11" id="KW-1185">Reference proteome</keyword>
<evidence type="ECO:0000256" key="6">
    <source>
        <dbReference type="ARBA" id="ARBA00022777"/>
    </source>
</evidence>
<feature type="region of interest" description="Disordered" evidence="8">
    <location>
        <begin position="608"/>
        <end position="628"/>
    </location>
</feature>
<comment type="catalytic activity">
    <reaction evidence="1">
        <text>ATP + protein L-histidine = ADP + protein N-phospho-L-histidine.</text>
        <dbReference type="EC" id="2.7.13.3"/>
    </reaction>
</comment>
<proteinExistence type="predicted"/>
<evidence type="ECO:0000256" key="1">
    <source>
        <dbReference type="ARBA" id="ARBA00000085"/>
    </source>
</evidence>